<dbReference type="PANTHER" id="PTHR38600">
    <property type="entry name" value="TRANSCRIPTIONAL REGULATORY PROTEIN"/>
    <property type="match status" value="1"/>
</dbReference>
<dbReference type="Pfam" id="PF13412">
    <property type="entry name" value="HTH_24"/>
    <property type="match status" value="1"/>
</dbReference>
<dbReference type="PANTHER" id="PTHR38600:SF2">
    <property type="entry name" value="SLL0088 PROTEIN"/>
    <property type="match status" value="1"/>
</dbReference>
<evidence type="ECO:0000313" key="2">
    <source>
        <dbReference type="EMBL" id="ANX13430.1"/>
    </source>
</evidence>
<dbReference type="OrthoDB" id="155998at2"/>
<evidence type="ECO:0000256" key="1">
    <source>
        <dbReference type="ARBA" id="ARBA00023125"/>
    </source>
</evidence>
<dbReference type="EMBL" id="CP016761">
    <property type="protein sequence ID" value="ANX13430.1"/>
    <property type="molecule type" value="Genomic_DNA"/>
</dbReference>
<proteinExistence type="predicted"/>
<dbReference type="KEGG" id="far:ABE41_015580"/>
<name>A0A1B1Z7N9_9BACL</name>
<dbReference type="InterPro" id="IPR036390">
    <property type="entry name" value="WH_DNA-bd_sf"/>
</dbReference>
<dbReference type="STRING" id="255247.ABE41_015580"/>
<organism evidence="2 3">
    <name type="scientific">Fictibacillus arsenicus</name>
    <dbReference type="NCBI Taxonomy" id="255247"/>
    <lineage>
        <taxon>Bacteria</taxon>
        <taxon>Bacillati</taxon>
        <taxon>Bacillota</taxon>
        <taxon>Bacilli</taxon>
        <taxon>Bacillales</taxon>
        <taxon>Fictibacillaceae</taxon>
        <taxon>Fictibacillus</taxon>
    </lineage>
</organism>
<dbReference type="SUPFAM" id="SSF46785">
    <property type="entry name" value="Winged helix' DNA-binding domain"/>
    <property type="match status" value="1"/>
</dbReference>
<accession>A0A1B1Z7N9</accession>
<dbReference type="GO" id="GO:0003677">
    <property type="term" value="F:DNA binding"/>
    <property type="evidence" value="ECO:0007669"/>
    <property type="project" value="UniProtKB-KW"/>
</dbReference>
<gene>
    <name evidence="2" type="ORF">ABE41_015580</name>
</gene>
<dbReference type="AlphaFoldDB" id="A0A1B1Z7N9"/>
<keyword evidence="3" id="KW-1185">Reference proteome</keyword>
<evidence type="ECO:0000313" key="3">
    <source>
        <dbReference type="Proteomes" id="UP000077412"/>
    </source>
</evidence>
<dbReference type="CDD" id="cd00090">
    <property type="entry name" value="HTH_ARSR"/>
    <property type="match status" value="1"/>
</dbReference>
<dbReference type="Proteomes" id="UP000077412">
    <property type="component" value="Chromosome"/>
</dbReference>
<reference evidence="2 3" key="1">
    <citation type="submission" date="2016-08" db="EMBL/GenBank/DDBJ databases">
        <title>Complete genome sequence of Fictibacillus arsenicus G25-54, a strain with toxicity to nematodes and a potential arsenic-resistance activity.</title>
        <authorList>
            <person name="Zheng Z."/>
        </authorList>
    </citation>
    <scope>NUCLEOTIDE SEQUENCE [LARGE SCALE GENOMIC DNA]</scope>
    <source>
        <strain evidence="2 3">G25-54</strain>
    </source>
</reference>
<dbReference type="InterPro" id="IPR011991">
    <property type="entry name" value="ArsR-like_HTH"/>
</dbReference>
<protein>
    <submittedName>
        <fullName evidence="2">Transcriptional regulator</fullName>
    </submittedName>
</protein>
<dbReference type="InterPro" id="IPR036388">
    <property type="entry name" value="WH-like_DNA-bd_sf"/>
</dbReference>
<dbReference type="Gene3D" id="1.10.10.10">
    <property type="entry name" value="Winged helix-like DNA-binding domain superfamily/Winged helix DNA-binding domain"/>
    <property type="match status" value="1"/>
</dbReference>
<keyword evidence="1" id="KW-0238">DNA-binding</keyword>
<sequence length="220" mass="25531">MVMTVKNHTSTRDEIIYLLKRNKRMTVTEMAKSLGITEMAVRRHLNTLERDHVIETTLVRQAMGRPIHFYHLTASGDEQFPRNYSGLTVEFLRDIEDLSGTETVDGLFKRRENRLQDKYKDRMNNLTQFEQKVNELANIQNEAGYMVDWQKGEDPGTYVLTEYNCPIAMVANEYQQACSCELSLFKRMLNTDDIERKTCMAKGGDYCCYVIKEKRAASEG</sequence>